<evidence type="ECO:0000313" key="1">
    <source>
        <dbReference type="EMBL" id="TDF92423.1"/>
    </source>
</evidence>
<gene>
    <name evidence="1" type="ORF">E1809_17940</name>
</gene>
<reference evidence="1 2" key="1">
    <citation type="submission" date="2019-03" db="EMBL/GenBank/DDBJ databases">
        <title>Whole genome sequence of Arthrobacter sp JH1-1.</title>
        <authorList>
            <person name="Trinh H.N."/>
        </authorList>
    </citation>
    <scope>NUCLEOTIDE SEQUENCE [LARGE SCALE GENOMIC DNA]</scope>
    <source>
        <strain evidence="1 2">JH1-1</strain>
    </source>
</reference>
<comment type="caution">
    <text evidence="1">The sequence shown here is derived from an EMBL/GenBank/DDBJ whole genome shotgun (WGS) entry which is preliminary data.</text>
</comment>
<dbReference type="RefSeq" id="WP_133205610.1">
    <property type="nucleotide sequence ID" value="NZ_SMRU01000023.1"/>
</dbReference>
<dbReference type="AlphaFoldDB" id="A0A4R5KB06"/>
<name>A0A4R5KB06_9MICC</name>
<protein>
    <submittedName>
        <fullName evidence="1">Uncharacterized protein</fullName>
    </submittedName>
</protein>
<keyword evidence="2" id="KW-1185">Reference proteome</keyword>
<proteinExistence type="predicted"/>
<organism evidence="1 2">
    <name type="scientific">Arthrobacter terricola</name>
    <dbReference type="NCBI Taxonomy" id="2547396"/>
    <lineage>
        <taxon>Bacteria</taxon>
        <taxon>Bacillati</taxon>
        <taxon>Actinomycetota</taxon>
        <taxon>Actinomycetes</taxon>
        <taxon>Micrococcales</taxon>
        <taxon>Micrococcaceae</taxon>
        <taxon>Arthrobacter</taxon>
    </lineage>
</organism>
<dbReference type="Proteomes" id="UP000295511">
    <property type="component" value="Unassembled WGS sequence"/>
</dbReference>
<dbReference type="EMBL" id="SMRU01000023">
    <property type="protein sequence ID" value="TDF92423.1"/>
    <property type="molecule type" value="Genomic_DNA"/>
</dbReference>
<accession>A0A4R5KB06</accession>
<dbReference type="OrthoDB" id="4953456at2"/>
<sequence>MQPAGPAAVVDDFADKMRAAKHVRRIRDMQEWDYEWIRLANPGKSHRELNEIANAHFARGRSIGINYGDPSVP</sequence>
<evidence type="ECO:0000313" key="2">
    <source>
        <dbReference type="Proteomes" id="UP000295511"/>
    </source>
</evidence>